<evidence type="ECO:0000313" key="3">
    <source>
        <dbReference type="Proteomes" id="UP001234178"/>
    </source>
</evidence>
<dbReference type="InterPro" id="IPR025724">
    <property type="entry name" value="GAG-pre-integrase_dom"/>
</dbReference>
<accession>A0ABQ9Z4J9</accession>
<dbReference type="EMBL" id="JAOYFB010000002">
    <property type="protein sequence ID" value="KAK4007821.1"/>
    <property type="molecule type" value="Genomic_DNA"/>
</dbReference>
<proteinExistence type="predicted"/>
<reference evidence="2 3" key="1">
    <citation type="journal article" date="2023" name="Nucleic Acids Res.">
        <title>The hologenome of Daphnia magna reveals possible DNA methylation and microbiome-mediated evolution of the host genome.</title>
        <authorList>
            <person name="Chaturvedi A."/>
            <person name="Li X."/>
            <person name="Dhandapani V."/>
            <person name="Marshall H."/>
            <person name="Kissane S."/>
            <person name="Cuenca-Cambronero M."/>
            <person name="Asole G."/>
            <person name="Calvet F."/>
            <person name="Ruiz-Romero M."/>
            <person name="Marangio P."/>
            <person name="Guigo R."/>
            <person name="Rago D."/>
            <person name="Mirbahai L."/>
            <person name="Eastwood N."/>
            <person name="Colbourne J.K."/>
            <person name="Zhou J."/>
            <person name="Mallon E."/>
            <person name="Orsini L."/>
        </authorList>
    </citation>
    <scope>NUCLEOTIDE SEQUENCE [LARGE SCALE GENOMIC DNA]</scope>
    <source>
        <strain evidence="2">LRV0_1</strain>
    </source>
</reference>
<comment type="caution">
    <text evidence="2">The sequence shown here is derived from an EMBL/GenBank/DDBJ whole genome shotgun (WGS) entry which is preliminary data.</text>
</comment>
<dbReference type="Pfam" id="PF13976">
    <property type="entry name" value="gag_pre-integrs"/>
    <property type="match status" value="1"/>
</dbReference>
<evidence type="ECO:0000313" key="2">
    <source>
        <dbReference type="EMBL" id="KAK4007821.1"/>
    </source>
</evidence>
<feature type="domain" description="GAG-pre-integrase" evidence="1">
    <location>
        <begin position="35"/>
        <end position="78"/>
    </location>
</feature>
<organism evidence="2 3">
    <name type="scientific">Daphnia magna</name>
    <dbReference type="NCBI Taxonomy" id="35525"/>
    <lineage>
        <taxon>Eukaryota</taxon>
        <taxon>Metazoa</taxon>
        <taxon>Ecdysozoa</taxon>
        <taxon>Arthropoda</taxon>
        <taxon>Crustacea</taxon>
        <taxon>Branchiopoda</taxon>
        <taxon>Diplostraca</taxon>
        <taxon>Cladocera</taxon>
        <taxon>Anomopoda</taxon>
        <taxon>Daphniidae</taxon>
        <taxon>Daphnia</taxon>
    </lineage>
</organism>
<evidence type="ECO:0000259" key="1">
    <source>
        <dbReference type="Pfam" id="PF13976"/>
    </source>
</evidence>
<keyword evidence="3" id="KW-1185">Reference proteome</keyword>
<name>A0ABQ9Z4J9_9CRUS</name>
<gene>
    <name evidence="2" type="ORF">OUZ56_012973</name>
</gene>
<sequence>MKAFFNGNKVNIFTPDANIYMKGDRAGRTISQVNIDHAASATSTGQLTPSLWHCRFGRVNLRNLKRMQTERLVRGLDFYGIEDEWNGTKISFFCEKDSGYNN</sequence>
<protein>
    <recommendedName>
        <fullName evidence="1">GAG-pre-integrase domain-containing protein</fullName>
    </recommendedName>
</protein>
<dbReference type="Proteomes" id="UP001234178">
    <property type="component" value="Unassembled WGS sequence"/>
</dbReference>